<evidence type="ECO:0000313" key="2">
    <source>
        <dbReference type="EMBL" id="CEG16471.1"/>
    </source>
</evidence>
<evidence type="ECO:0000259" key="1">
    <source>
        <dbReference type="Pfam" id="PF13511"/>
    </source>
</evidence>
<dbReference type="Pfam" id="PF13511">
    <property type="entry name" value="DUF4124"/>
    <property type="match status" value="1"/>
</dbReference>
<dbReference type="Proteomes" id="UP000052230">
    <property type="component" value="Unassembled WGS sequence"/>
</dbReference>
<keyword evidence="3" id="KW-1185">Reference proteome</keyword>
<feature type="domain" description="DUF4124" evidence="1">
    <location>
        <begin position="9"/>
        <end position="55"/>
    </location>
</feature>
<accession>A0A0U5FDP5</accession>
<dbReference type="EMBL" id="CCXZ01000135">
    <property type="protein sequence ID" value="CEG16471.1"/>
    <property type="molecule type" value="Genomic_DNA"/>
</dbReference>
<protein>
    <recommendedName>
        <fullName evidence="1">DUF4124 domain-containing protein</fullName>
    </recommendedName>
</protein>
<gene>
    <name evidence="2" type="ORF">XAC3562_410031</name>
</gene>
<dbReference type="InterPro" id="IPR025392">
    <property type="entry name" value="DUF4124"/>
</dbReference>
<proteinExistence type="predicted"/>
<dbReference type="RefSeq" id="WP_040238596.1">
    <property type="nucleotide sequence ID" value="NZ_CAVLIX010000077.1"/>
</dbReference>
<reference evidence="2 3" key="1">
    <citation type="submission" date="2014-09" db="EMBL/GenBank/DDBJ databases">
        <authorList>
            <person name="Regsiter A."/>
        </authorList>
    </citation>
    <scope>NUCLEOTIDE SEQUENCE [LARGE SCALE GENOMIC DNA]</scope>
</reference>
<dbReference type="AlphaFoldDB" id="A0A0U5FDP5"/>
<organism evidence="2 3">
    <name type="scientific">Xanthomonas citri pv. citri</name>
    <dbReference type="NCBI Taxonomy" id="611301"/>
    <lineage>
        <taxon>Bacteria</taxon>
        <taxon>Pseudomonadati</taxon>
        <taxon>Pseudomonadota</taxon>
        <taxon>Gammaproteobacteria</taxon>
        <taxon>Lysobacterales</taxon>
        <taxon>Lysobacteraceae</taxon>
        <taxon>Xanthomonas</taxon>
    </lineage>
</organism>
<evidence type="ECO:0000313" key="3">
    <source>
        <dbReference type="Proteomes" id="UP000052230"/>
    </source>
</evidence>
<sequence>MDARLAVFLMLAIAAPAYAQQVHKCRERGQVVYQSAPCASGISEKAWDATPEAEPTIADKVRLLRIDRELKARNAPSVGYATGATVTTSTSACESAKAQRKAAYDAAGVHRSFAMSSHWDNIVQAACK</sequence>
<comment type="caution">
    <text evidence="2">The sequence shown here is derived from an EMBL/GenBank/DDBJ whole genome shotgun (WGS) entry which is preliminary data.</text>
</comment>
<name>A0A0U5FDP5_XANCI</name>